<dbReference type="Proteomes" id="UP000053144">
    <property type="component" value="Chromosome 11"/>
</dbReference>
<protein>
    <submittedName>
        <fullName evidence="2">Uncharacterized protein</fullName>
    </submittedName>
</protein>
<accession>A0A0L9VU21</accession>
<dbReference type="AlphaFoldDB" id="A0A0L9VU21"/>
<organism evidence="2 3">
    <name type="scientific">Phaseolus angularis</name>
    <name type="common">Azuki bean</name>
    <name type="synonym">Vigna angularis</name>
    <dbReference type="NCBI Taxonomy" id="3914"/>
    <lineage>
        <taxon>Eukaryota</taxon>
        <taxon>Viridiplantae</taxon>
        <taxon>Streptophyta</taxon>
        <taxon>Embryophyta</taxon>
        <taxon>Tracheophyta</taxon>
        <taxon>Spermatophyta</taxon>
        <taxon>Magnoliopsida</taxon>
        <taxon>eudicotyledons</taxon>
        <taxon>Gunneridae</taxon>
        <taxon>Pentapetalae</taxon>
        <taxon>rosids</taxon>
        <taxon>fabids</taxon>
        <taxon>Fabales</taxon>
        <taxon>Fabaceae</taxon>
        <taxon>Papilionoideae</taxon>
        <taxon>50 kb inversion clade</taxon>
        <taxon>NPAAA clade</taxon>
        <taxon>indigoferoid/millettioid clade</taxon>
        <taxon>Phaseoleae</taxon>
        <taxon>Vigna</taxon>
    </lineage>
</organism>
<reference evidence="3" key="1">
    <citation type="journal article" date="2015" name="Proc. Natl. Acad. Sci. U.S.A.">
        <title>Genome sequencing of adzuki bean (Vigna angularis) provides insight into high starch and low fat accumulation and domestication.</title>
        <authorList>
            <person name="Yang K."/>
            <person name="Tian Z."/>
            <person name="Chen C."/>
            <person name="Luo L."/>
            <person name="Zhao B."/>
            <person name="Wang Z."/>
            <person name="Yu L."/>
            <person name="Li Y."/>
            <person name="Sun Y."/>
            <person name="Li W."/>
            <person name="Chen Y."/>
            <person name="Li Y."/>
            <person name="Zhang Y."/>
            <person name="Ai D."/>
            <person name="Zhao J."/>
            <person name="Shang C."/>
            <person name="Ma Y."/>
            <person name="Wu B."/>
            <person name="Wang M."/>
            <person name="Gao L."/>
            <person name="Sun D."/>
            <person name="Zhang P."/>
            <person name="Guo F."/>
            <person name="Wang W."/>
            <person name="Li Y."/>
            <person name="Wang J."/>
            <person name="Varshney R.K."/>
            <person name="Wang J."/>
            <person name="Ling H.Q."/>
            <person name="Wan P."/>
        </authorList>
    </citation>
    <scope>NUCLEOTIDE SEQUENCE</scope>
    <source>
        <strain evidence="3">cv. Jingnong 6</strain>
    </source>
</reference>
<feature type="signal peptide" evidence="1">
    <location>
        <begin position="1"/>
        <end position="15"/>
    </location>
</feature>
<feature type="chain" id="PRO_5012881557" evidence="1">
    <location>
        <begin position="16"/>
        <end position="197"/>
    </location>
</feature>
<name>A0A0L9VU21_PHAAN</name>
<evidence type="ECO:0000313" key="3">
    <source>
        <dbReference type="Proteomes" id="UP000053144"/>
    </source>
</evidence>
<gene>
    <name evidence="2" type="ORF">LR48_Vigan11g139100</name>
</gene>
<evidence type="ECO:0000256" key="1">
    <source>
        <dbReference type="SAM" id="SignalP"/>
    </source>
</evidence>
<dbReference type="Gramene" id="KOM58357">
    <property type="protein sequence ID" value="KOM58357"/>
    <property type="gene ID" value="LR48_Vigan11g139100"/>
</dbReference>
<keyword evidence="1" id="KW-0732">Signal</keyword>
<evidence type="ECO:0000313" key="2">
    <source>
        <dbReference type="EMBL" id="KOM58357.1"/>
    </source>
</evidence>
<sequence length="197" mass="22134">MRLWVLNFCSVRGLCFPYGCCQILFNQPRCLHSSFWNVDHLLPGVFASLSLASVKDPLDVKTVSFFIKEHLPFLPASHVTVHLQASKLLDHSHQSSAHHELHSLSHKLDKAVKCVLDMDQLPSAVKLLLQTQLDVLDCEGLLYWTNCFQAASSRPIPAPFAHGCWMLLHINELNLSCCVLVWGCTSPFSLLHHDLSP</sequence>
<dbReference type="EMBL" id="CM003381">
    <property type="protein sequence ID" value="KOM58357.1"/>
    <property type="molecule type" value="Genomic_DNA"/>
</dbReference>
<proteinExistence type="predicted"/>